<proteinExistence type="inferred from homology"/>
<reference evidence="7 8" key="1">
    <citation type="submission" date="2018-10" db="EMBL/GenBank/DDBJ databases">
        <title>Phylogenomics of Brevibacillus.</title>
        <authorList>
            <person name="Dunlap C."/>
        </authorList>
    </citation>
    <scope>NUCLEOTIDE SEQUENCE [LARGE SCALE GENOMIC DNA]</scope>
    <source>
        <strain evidence="7 8">JCM 15085</strain>
    </source>
</reference>
<feature type="domain" description="RNA polymerase sigma factor 70 region 4 type 2" evidence="6">
    <location>
        <begin position="109"/>
        <end position="161"/>
    </location>
</feature>
<dbReference type="SUPFAM" id="SSF88946">
    <property type="entry name" value="Sigma2 domain of RNA polymerase sigma factors"/>
    <property type="match status" value="1"/>
</dbReference>
<evidence type="ECO:0000313" key="8">
    <source>
        <dbReference type="Proteomes" id="UP000281915"/>
    </source>
</evidence>
<dbReference type="Pfam" id="PF04542">
    <property type="entry name" value="Sigma70_r2"/>
    <property type="match status" value="1"/>
</dbReference>
<evidence type="ECO:0000256" key="1">
    <source>
        <dbReference type="ARBA" id="ARBA00010641"/>
    </source>
</evidence>
<evidence type="ECO:0000259" key="6">
    <source>
        <dbReference type="Pfam" id="PF08281"/>
    </source>
</evidence>
<dbReference type="Proteomes" id="UP000281915">
    <property type="component" value="Unassembled WGS sequence"/>
</dbReference>
<dbReference type="Gene3D" id="1.10.10.10">
    <property type="entry name" value="Winged helix-like DNA-binding domain superfamily/Winged helix DNA-binding domain"/>
    <property type="match status" value="1"/>
</dbReference>
<dbReference type="SUPFAM" id="SSF88659">
    <property type="entry name" value="Sigma3 and sigma4 domains of RNA polymerase sigma factors"/>
    <property type="match status" value="1"/>
</dbReference>
<name>A0A3M8D203_9BACL</name>
<dbReference type="InterPro" id="IPR039425">
    <property type="entry name" value="RNA_pol_sigma-70-like"/>
</dbReference>
<dbReference type="GO" id="GO:0003677">
    <property type="term" value="F:DNA binding"/>
    <property type="evidence" value="ECO:0007669"/>
    <property type="project" value="InterPro"/>
</dbReference>
<evidence type="ECO:0000259" key="5">
    <source>
        <dbReference type="Pfam" id="PF04542"/>
    </source>
</evidence>
<dbReference type="NCBIfam" id="TIGR02937">
    <property type="entry name" value="sigma70-ECF"/>
    <property type="match status" value="1"/>
</dbReference>
<dbReference type="GO" id="GO:0006352">
    <property type="term" value="P:DNA-templated transcription initiation"/>
    <property type="evidence" value="ECO:0007669"/>
    <property type="project" value="InterPro"/>
</dbReference>
<evidence type="ECO:0000256" key="3">
    <source>
        <dbReference type="ARBA" id="ARBA00023082"/>
    </source>
</evidence>
<sequence>MSDDLAKQISEIYEAYYNDIYYFLVYFTDKQEDAEDLTQEVFSRLLKALPQYDGRVAMRTWLFSIAKHVAIDHYRKMKWQRLFSDNWLIRIMTKEGLPEPELEMKEEMRLIKEALQKLKPQLRIVVILRYIEEYSVKETAEILSIPETKVRVDCHRALQTLRKLLGQSIEGGIINGIAR</sequence>
<keyword evidence="3" id="KW-0731">Sigma factor</keyword>
<protein>
    <submittedName>
        <fullName evidence="7">RNA polymerase sigma factor</fullName>
    </submittedName>
</protein>
<dbReference type="InterPro" id="IPR013325">
    <property type="entry name" value="RNA_pol_sigma_r2"/>
</dbReference>
<dbReference type="Gene3D" id="1.10.1740.10">
    <property type="match status" value="1"/>
</dbReference>
<comment type="caution">
    <text evidence="7">The sequence shown here is derived from an EMBL/GenBank/DDBJ whole genome shotgun (WGS) entry which is preliminary data.</text>
</comment>
<evidence type="ECO:0000256" key="2">
    <source>
        <dbReference type="ARBA" id="ARBA00023015"/>
    </source>
</evidence>
<dbReference type="PANTHER" id="PTHR43133:SF60">
    <property type="entry name" value="RNA POLYMERASE SIGMA FACTOR SIGV"/>
    <property type="match status" value="1"/>
</dbReference>
<keyword evidence="2" id="KW-0805">Transcription regulation</keyword>
<feature type="domain" description="RNA polymerase sigma-70 region 2" evidence="5">
    <location>
        <begin position="12"/>
        <end position="79"/>
    </location>
</feature>
<evidence type="ECO:0000256" key="4">
    <source>
        <dbReference type="ARBA" id="ARBA00023163"/>
    </source>
</evidence>
<evidence type="ECO:0000313" key="7">
    <source>
        <dbReference type="EMBL" id="RNB81933.1"/>
    </source>
</evidence>
<dbReference type="RefSeq" id="WP_122912758.1">
    <property type="nucleotide sequence ID" value="NZ_RHHT01000011.1"/>
</dbReference>
<dbReference type="GO" id="GO:0016987">
    <property type="term" value="F:sigma factor activity"/>
    <property type="evidence" value="ECO:0007669"/>
    <property type="project" value="UniProtKB-KW"/>
</dbReference>
<dbReference type="InterPro" id="IPR014284">
    <property type="entry name" value="RNA_pol_sigma-70_dom"/>
</dbReference>
<dbReference type="InterPro" id="IPR013249">
    <property type="entry name" value="RNA_pol_sigma70_r4_t2"/>
</dbReference>
<gene>
    <name evidence="7" type="ORF">EDM58_07360</name>
</gene>
<dbReference type="InterPro" id="IPR007627">
    <property type="entry name" value="RNA_pol_sigma70_r2"/>
</dbReference>
<dbReference type="CDD" id="cd06171">
    <property type="entry name" value="Sigma70_r4"/>
    <property type="match status" value="1"/>
</dbReference>
<dbReference type="AlphaFoldDB" id="A0A3M8D203"/>
<dbReference type="Pfam" id="PF08281">
    <property type="entry name" value="Sigma70_r4_2"/>
    <property type="match status" value="1"/>
</dbReference>
<dbReference type="InterPro" id="IPR036388">
    <property type="entry name" value="WH-like_DNA-bd_sf"/>
</dbReference>
<dbReference type="EMBL" id="RHHT01000011">
    <property type="protein sequence ID" value="RNB81933.1"/>
    <property type="molecule type" value="Genomic_DNA"/>
</dbReference>
<accession>A0A3M8D203</accession>
<dbReference type="InterPro" id="IPR013324">
    <property type="entry name" value="RNA_pol_sigma_r3/r4-like"/>
</dbReference>
<keyword evidence="4" id="KW-0804">Transcription</keyword>
<organism evidence="7 8">
    <name type="scientific">Brevibacillus panacihumi</name>
    <dbReference type="NCBI Taxonomy" id="497735"/>
    <lineage>
        <taxon>Bacteria</taxon>
        <taxon>Bacillati</taxon>
        <taxon>Bacillota</taxon>
        <taxon>Bacilli</taxon>
        <taxon>Bacillales</taxon>
        <taxon>Paenibacillaceae</taxon>
        <taxon>Brevibacillus</taxon>
    </lineage>
</organism>
<comment type="similarity">
    <text evidence="1">Belongs to the sigma-70 factor family. ECF subfamily.</text>
</comment>
<dbReference type="PANTHER" id="PTHR43133">
    <property type="entry name" value="RNA POLYMERASE ECF-TYPE SIGMA FACTO"/>
    <property type="match status" value="1"/>
</dbReference>